<feature type="region of interest" description="Disordered" evidence="1">
    <location>
        <begin position="1"/>
        <end position="22"/>
    </location>
</feature>
<evidence type="ECO:0000313" key="2">
    <source>
        <dbReference type="EMBL" id="MCI2229558.1"/>
    </source>
</evidence>
<dbReference type="RefSeq" id="WP_242178684.1">
    <property type="nucleotide sequence ID" value="NZ_JAKQYM010000007.1"/>
</dbReference>
<proteinExistence type="predicted"/>
<dbReference type="EMBL" id="JAKQYM010000007">
    <property type="protein sequence ID" value="MCI2229558.1"/>
    <property type="molecule type" value="Genomic_DNA"/>
</dbReference>
<accession>A0A9X2AKI5</accession>
<protein>
    <submittedName>
        <fullName evidence="2">Uncharacterized protein</fullName>
    </submittedName>
</protein>
<evidence type="ECO:0000313" key="3">
    <source>
        <dbReference type="Proteomes" id="UP001139369"/>
    </source>
</evidence>
<keyword evidence="3" id="KW-1185">Reference proteome</keyword>
<feature type="compositionally biased region" description="Basic and acidic residues" evidence="1">
    <location>
        <begin position="1"/>
        <end position="15"/>
    </location>
</feature>
<sequence>MKKDSKQKLEKDNRSYLETNPSVQRSKALEALVKAKKLEAKKMAAGKKWTRIDGKTEVLR</sequence>
<gene>
    <name evidence="2" type="ORF">MC378_10300</name>
</gene>
<comment type="caution">
    <text evidence="2">The sequence shown here is derived from an EMBL/GenBank/DDBJ whole genome shotgun (WGS) entry which is preliminary data.</text>
</comment>
<reference evidence="2" key="1">
    <citation type="submission" date="2022-02" db="EMBL/GenBank/DDBJ databases">
        <title>Polaribacter sp. MSW13, isolated from seawater.</title>
        <authorList>
            <person name="Kristyanto S."/>
            <person name="Jung J."/>
            <person name="Jeon C.O."/>
        </authorList>
    </citation>
    <scope>NUCLEOTIDE SEQUENCE</scope>
    <source>
        <strain evidence="2">MSW13</strain>
    </source>
</reference>
<dbReference type="AlphaFoldDB" id="A0A9X2AKI5"/>
<evidence type="ECO:0000256" key="1">
    <source>
        <dbReference type="SAM" id="MobiDB-lite"/>
    </source>
</evidence>
<name>A0A9X2AKI5_9FLAO</name>
<dbReference type="Proteomes" id="UP001139369">
    <property type="component" value="Unassembled WGS sequence"/>
</dbReference>
<organism evidence="2 3">
    <name type="scientific">Polaribacter marinus</name>
    <dbReference type="NCBI Taxonomy" id="2916838"/>
    <lineage>
        <taxon>Bacteria</taxon>
        <taxon>Pseudomonadati</taxon>
        <taxon>Bacteroidota</taxon>
        <taxon>Flavobacteriia</taxon>
        <taxon>Flavobacteriales</taxon>
        <taxon>Flavobacteriaceae</taxon>
    </lineage>
</organism>